<gene>
    <name evidence="1" type="ORF">UFOPK2143_01622</name>
</gene>
<dbReference type="AlphaFoldDB" id="A0A6J6LAG2"/>
<protein>
    <submittedName>
        <fullName evidence="1">Unannotated protein</fullName>
    </submittedName>
</protein>
<organism evidence="1">
    <name type="scientific">freshwater metagenome</name>
    <dbReference type="NCBI Taxonomy" id="449393"/>
    <lineage>
        <taxon>unclassified sequences</taxon>
        <taxon>metagenomes</taxon>
        <taxon>ecological metagenomes</taxon>
    </lineage>
</organism>
<sequence>MTELKKVEQLSNFRKIEITDLQFVGVDSDGRVVTQRHQVDVHPSLVFVLGKVLAQLRREFVEVLINTVDTAVLIDQFRRGLFANTGDTRKIVGGIATKSGVVHIVGWHYTCAFEDSCFVIQRVIRNTTLVVKHLDMRIMNKLVTVSIASDDDDVVTA</sequence>
<proteinExistence type="predicted"/>
<evidence type="ECO:0000313" key="1">
    <source>
        <dbReference type="EMBL" id="CAB4657335.1"/>
    </source>
</evidence>
<name>A0A6J6LAG2_9ZZZZ</name>
<accession>A0A6J6LAG2</accession>
<reference evidence="1" key="1">
    <citation type="submission" date="2020-05" db="EMBL/GenBank/DDBJ databases">
        <authorList>
            <person name="Chiriac C."/>
            <person name="Salcher M."/>
            <person name="Ghai R."/>
            <person name="Kavagutti S V."/>
        </authorList>
    </citation>
    <scope>NUCLEOTIDE SEQUENCE</scope>
</reference>
<dbReference type="EMBL" id="CAEZVV010000153">
    <property type="protein sequence ID" value="CAB4657335.1"/>
    <property type="molecule type" value="Genomic_DNA"/>
</dbReference>